<sequence>MSMVTCIAPVNIAVIKYWGKRNEELILPLNDSISATLSTEQMHAKTTVMVSSNFTKDKLWLNGKEESFENPRLATCIREIRKRAAEAAGQQSEFVKYKVHVCSENNFPTAAGLASSAAGYACLVYSLAKAYGVEGDLTSIARQGSGSACRSLDGGFVRWRMGSKADGKDSIAEQLFDEDHWPEMRVLILVVNDARKKVSSTSGMQLSVETSDLLKHRVENVVPQRTKDMIEALKQKDFHKFAELTIKDSNSFHACALDTYPPAVYMNDTSHAIADFVHRYNKSKGVNKVAYTFDAGPNACLFLLEADVPEVLGSLELVFPPHPKEKSFVRGLPVQRLPAIQDAELVQGPHESGRIKYVIHTKVGSGPRLVKGSDVHLLNDEGLPKNVISQ</sequence>
<dbReference type="InterPro" id="IPR036554">
    <property type="entry name" value="GHMP_kinase_C_sf"/>
</dbReference>
<evidence type="ECO:0000256" key="3">
    <source>
        <dbReference type="ARBA" id="ARBA00012296"/>
    </source>
</evidence>
<keyword evidence="11 16" id="KW-1207">Sterol metabolism</keyword>
<evidence type="ECO:0000256" key="11">
    <source>
        <dbReference type="ARBA" id="ARBA00023166"/>
    </source>
</evidence>
<dbReference type="PIRSF" id="PIRSF015950">
    <property type="entry name" value="Mev_P_decrbx"/>
    <property type="match status" value="1"/>
</dbReference>
<dbReference type="PANTHER" id="PTHR10977">
    <property type="entry name" value="DIPHOSPHOMEVALONATE DECARBOXYLASE"/>
    <property type="match status" value="1"/>
</dbReference>
<keyword evidence="9 16" id="KW-0756">Sterol biosynthesis</keyword>
<gene>
    <name evidence="19" type="ORF">NTJ_11627</name>
</gene>
<dbReference type="SUPFAM" id="SSF54211">
    <property type="entry name" value="Ribosomal protein S5 domain 2-like"/>
    <property type="match status" value="1"/>
</dbReference>
<keyword evidence="16" id="KW-0153">Cholesterol metabolism</keyword>
<evidence type="ECO:0000259" key="17">
    <source>
        <dbReference type="Pfam" id="PF18376"/>
    </source>
</evidence>
<comment type="pathway">
    <text evidence="16">Steroid biosynthesis; cholesterol biosynthesis.</text>
</comment>
<keyword evidence="8 16" id="KW-0752">Steroid biosynthesis</keyword>
<evidence type="ECO:0000313" key="19">
    <source>
        <dbReference type="EMBL" id="BES98811.1"/>
    </source>
</evidence>
<evidence type="ECO:0000256" key="7">
    <source>
        <dbReference type="ARBA" id="ARBA00022840"/>
    </source>
</evidence>
<keyword evidence="6 15" id="KW-0547">Nucleotide-binding</keyword>
<proteinExistence type="inferred from homology"/>
<dbReference type="InterPro" id="IPR014721">
    <property type="entry name" value="Ribsml_uS5_D2-typ_fold_subgr"/>
</dbReference>
<evidence type="ECO:0000313" key="20">
    <source>
        <dbReference type="Proteomes" id="UP001307889"/>
    </source>
</evidence>
<evidence type="ECO:0000256" key="8">
    <source>
        <dbReference type="ARBA" id="ARBA00022955"/>
    </source>
</evidence>
<dbReference type="InterPro" id="IPR041431">
    <property type="entry name" value="Mvd1_C"/>
</dbReference>
<evidence type="ECO:0000256" key="1">
    <source>
        <dbReference type="ARBA" id="ARBA00003812"/>
    </source>
</evidence>
<comment type="catalytic activity">
    <reaction evidence="14 15 16">
        <text>(R)-5-diphosphomevalonate + ATP = isopentenyl diphosphate + ADP + phosphate + CO2</text>
        <dbReference type="Rhea" id="RHEA:23732"/>
        <dbReference type="ChEBI" id="CHEBI:16526"/>
        <dbReference type="ChEBI" id="CHEBI:30616"/>
        <dbReference type="ChEBI" id="CHEBI:43474"/>
        <dbReference type="ChEBI" id="CHEBI:57557"/>
        <dbReference type="ChEBI" id="CHEBI:128769"/>
        <dbReference type="ChEBI" id="CHEBI:456216"/>
        <dbReference type="EC" id="4.1.1.33"/>
    </reaction>
</comment>
<evidence type="ECO:0000256" key="10">
    <source>
        <dbReference type="ARBA" id="ARBA00023098"/>
    </source>
</evidence>
<dbReference type="EC" id="4.1.1.33" evidence="3 15"/>
<dbReference type="SUPFAM" id="SSF55060">
    <property type="entry name" value="GHMP Kinase, C-terminal domain"/>
    <property type="match status" value="1"/>
</dbReference>
<dbReference type="InterPro" id="IPR053859">
    <property type="entry name" value="MVD-like_N"/>
</dbReference>
<evidence type="ECO:0000256" key="16">
    <source>
        <dbReference type="RuleBase" id="RU363086"/>
    </source>
</evidence>
<protein>
    <recommendedName>
        <fullName evidence="4 15">Diphosphomevalonate decarboxylase</fullName>
        <ecNumber evidence="3 15">4.1.1.33</ecNumber>
    </recommendedName>
</protein>
<evidence type="ECO:0000259" key="18">
    <source>
        <dbReference type="Pfam" id="PF22700"/>
    </source>
</evidence>
<keyword evidence="7 15" id="KW-0067">ATP-binding</keyword>
<keyword evidence="16" id="KW-0152">Cholesterol biosynthesis</keyword>
<feature type="domain" description="Mvd1 C-terminal" evidence="17">
    <location>
        <begin position="186"/>
        <end position="369"/>
    </location>
</feature>
<evidence type="ECO:0000256" key="12">
    <source>
        <dbReference type="ARBA" id="ARBA00023221"/>
    </source>
</evidence>
<keyword evidence="10 15" id="KW-0443">Lipid metabolism</keyword>
<evidence type="ECO:0000256" key="5">
    <source>
        <dbReference type="ARBA" id="ARBA00022516"/>
    </source>
</evidence>
<dbReference type="Proteomes" id="UP001307889">
    <property type="component" value="Chromosome 9"/>
</dbReference>
<evidence type="ECO:0000256" key="2">
    <source>
        <dbReference type="ARBA" id="ARBA00008831"/>
    </source>
</evidence>
<comment type="similarity">
    <text evidence="2 15 16">Belongs to the diphosphomevalonate decarboxylase family.</text>
</comment>
<keyword evidence="12 16" id="KW-0753">Steroid metabolism</keyword>
<accession>A0ABN7B328</accession>
<dbReference type="NCBIfam" id="TIGR01240">
    <property type="entry name" value="mevDPdecarb"/>
    <property type="match status" value="1"/>
</dbReference>
<dbReference type="Pfam" id="PF18376">
    <property type="entry name" value="MDD_C"/>
    <property type="match status" value="1"/>
</dbReference>
<evidence type="ECO:0000256" key="4">
    <source>
        <dbReference type="ARBA" id="ARBA00019335"/>
    </source>
</evidence>
<evidence type="ECO:0000256" key="13">
    <source>
        <dbReference type="ARBA" id="ARBA00023239"/>
    </source>
</evidence>
<reference evidence="19 20" key="1">
    <citation type="submission" date="2023-09" db="EMBL/GenBank/DDBJ databases">
        <title>Nesidiocoris tenuis whole genome shotgun sequence.</title>
        <authorList>
            <person name="Shibata T."/>
            <person name="Shimoda M."/>
            <person name="Kobayashi T."/>
            <person name="Uehara T."/>
        </authorList>
    </citation>
    <scope>NUCLEOTIDE SEQUENCE [LARGE SCALE GENOMIC DNA]</scope>
    <source>
        <strain evidence="19 20">Japan</strain>
    </source>
</reference>
<name>A0ABN7B328_9HEMI</name>
<evidence type="ECO:0000256" key="9">
    <source>
        <dbReference type="ARBA" id="ARBA00023011"/>
    </source>
</evidence>
<dbReference type="InterPro" id="IPR020568">
    <property type="entry name" value="Ribosomal_Su5_D2-typ_SF"/>
</dbReference>
<keyword evidence="20" id="KW-1185">Reference proteome</keyword>
<dbReference type="EMBL" id="AP028917">
    <property type="protein sequence ID" value="BES98811.1"/>
    <property type="molecule type" value="Genomic_DNA"/>
</dbReference>
<organism evidence="19 20">
    <name type="scientific">Nesidiocoris tenuis</name>
    <dbReference type="NCBI Taxonomy" id="355587"/>
    <lineage>
        <taxon>Eukaryota</taxon>
        <taxon>Metazoa</taxon>
        <taxon>Ecdysozoa</taxon>
        <taxon>Arthropoda</taxon>
        <taxon>Hexapoda</taxon>
        <taxon>Insecta</taxon>
        <taxon>Pterygota</taxon>
        <taxon>Neoptera</taxon>
        <taxon>Paraneoptera</taxon>
        <taxon>Hemiptera</taxon>
        <taxon>Heteroptera</taxon>
        <taxon>Panheteroptera</taxon>
        <taxon>Cimicomorpha</taxon>
        <taxon>Miridae</taxon>
        <taxon>Dicyphina</taxon>
        <taxon>Nesidiocoris</taxon>
    </lineage>
</organism>
<dbReference type="InterPro" id="IPR005935">
    <property type="entry name" value="Mev_decarb"/>
</dbReference>
<dbReference type="InterPro" id="IPR029765">
    <property type="entry name" value="Mev_diP_decarb"/>
</dbReference>
<comment type="function">
    <text evidence="1 16">Catalyzes the ATP dependent decarboxylation of (R)-5-diphosphomevalonate to form isopentenyl diphosphate (IPP). Functions in the mevalonate (MVA) pathway leading to isopentenyl diphosphate (IPP), a key precursor for the biosynthesis of isoprenoids and sterol synthesis.</text>
</comment>
<evidence type="ECO:0000256" key="15">
    <source>
        <dbReference type="PIRNR" id="PIRNR015950"/>
    </source>
</evidence>
<feature type="domain" description="Diphosphomevalonate decarboxylase-like N-terminal" evidence="18">
    <location>
        <begin position="8"/>
        <end position="172"/>
    </location>
</feature>
<dbReference type="Pfam" id="PF22700">
    <property type="entry name" value="MVD-like_N"/>
    <property type="match status" value="1"/>
</dbReference>
<dbReference type="PANTHER" id="PTHR10977:SF3">
    <property type="entry name" value="DIPHOSPHOMEVALONATE DECARBOXYLASE"/>
    <property type="match status" value="1"/>
</dbReference>
<dbReference type="Gene3D" id="3.30.230.10">
    <property type="match status" value="1"/>
</dbReference>
<keyword evidence="13 15" id="KW-0456">Lyase</keyword>
<evidence type="ECO:0000256" key="6">
    <source>
        <dbReference type="ARBA" id="ARBA00022741"/>
    </source>
</evidence>
<keyword evidence="5 16" id="KW-0444">Lipid biosynthesis</keyword>
<evidence type="ECO:0000256" key="14">
    <source>
        <dbReference type="ARBA" id="ARBA00048154"/>
    </source>
</evidence>
<dbReference type="Gene3D" id="3.30.70.890">
    <property type="entry name" value="GHMP kinase, C-terminal domain"/>
    <property type="match status" value="1"/>
</dbReference>